<dbReference type="EMBL" id="JAHLOQ010000022">
    <property type="protein sequence ID" value="MBU5336514.1"/>
    <property type="molecule type" value="Genomic_DNA"/>
</dbReference>
<gene>
    <name evidence="1" type="ORF">KQI20_08690</name>
</gene>
<evidence type="ECO:0000313" key="2">
    <source>
        <dbReference type="Proteomes" id="UP001196301"/>
    </source>
</evidence>
<evidence type="ECO:0008006" key="3">
    <source>
        <dbReference type="Google" id="ProtNLM"/>
    </source>
</evidence>
<organism evidence="1 2">
    <name type="scientific">Intestinibacter bartlettii</name>
    <dbReference type="NCBI Taxonomy" id="261299"/>
    <lineage>
        <taxon>Bacteria</taxon>
        <taxon>Bacillati</taxon>
        <taxon>Bacillota</taxon>
        <taxon>Clostridia</taxon>
        <taxon>Peptostreptococcales</taxon>
        <taxon>Peptostreptococcaceae</taxon>
        <taxon>Intestinibacter</taxon>
    </lineage>
</organism>
<evidence type="ECO:0000313" key="1">
    <source>
        <dbReference type="EMBL" id="MBU5336514.1"/>
    </source>
</evidence>
<reference evidence="1 2" key="1">
    <citation type="submission" date="2021-06" db="EMBL/GenBank/DDBJ databases">
        <authorList>
            <person name="Sun Q."/>
            <person name="Li D."/>
        </authorList>
    </citation>
    <scope>NUCLEOTIDE SEQUENCE [LARGE SCALE GENOMIC DNA]</scope>
    <source>
        <strain evidence="1 2">N19</strain>
    </source>
</reference>
<dbReference type="Proteomes" id="UP001196301">
    <property type="component" value="Unassembled WGS sequence"/>
</dbReference>
<sequence>MKQEKVKLDEILKFLFNSSEKVLVKLLNSMFDENFNEDEVSITITNSEFVEDTLEILRGDMFFKIFDKSNKDFEKHKMNYHLEFQTKNDNTMIIRMFEYGFRKGKENADYGGDNIKRLYFPKQKVIFFEENKNIEDSLKLMIVFGDEKEFLYEVDVMKYWEYNDRDLIEKKMYPLIPLQLFNLRKKLNYAKKKNDINKIKELSIVARNLAEKLAIESKELFDQDEILGEDFHSMLLAIQNLIEYLNRNYIDDENLEKEVNIMTKSLYDPEVEKKGIEKGIEQGIEKNQVEIVLNMLGEGLDEATISRFTKIDIERVREIIKKHLN</sequence>
<dbReference type="RefSeq" id="WP_216569731.1">
    <property type="nucleotide sequence ID" value="NZ_JAHLOQ010000022.1"/>
</dbReference>
<protein>
    <recommendedName>
        <fullName evidence="3">PD-(D/E)XK nuclease family transposase</fullName>
    </recommendedName>
</protein>
<keyword evidence="2" id="KW-1185">Reference proteome</keyword>
<comment type="caution">
    <text evidence="1">The sequence shown here is derived from an EMBL/GenBank/DDBJ whole genome shotgun (WGS) entry which is preliminary data.</text>
</comment>
<accession>A0ABS6DXK8</accession>
<name>A0ABS6DXK8_9FIRM</name>
<proteinExistence type="predicted"/>